<protein>
    <submittedName>
        <fullName evidence="4">Cytochrome P450</fullName>
    </submittedName>
</protein>
<comment type="similarity">
    <text evidence="1 2">Belongs to the cytochrome P450 family.</text>
</comment>
<evidence type="ECO:0000256" key="1">
    <source>
        <dbReference type="ARBA" id="ARBA00010617"/>
    </source>
</evidence>
<dbReference type="Gene3D" id="1.10.630.10">
    <property type="entry name" value="Cytochrome P450"/>
    <property type="match status" value="1"/>
</dbReference>
<dbReference type="AlphaFoldDB" id="A0A6I4M6A6"/>
<gene>
    <name evidence="4" type="ORF">F8568_005615</name>
</gene>
<proteinExistence type="inferred from homology"/>
<dbReference type="EMBL" id="WBMS02000003">
    <property type="protein sequence ID" value="MVZ99864.1"/>
    <property type="molecule type" value="Genomic_DNA"/>
</dbReference>
<keyword evidence="2" id="KW-0408">Iron</keyword>
<dbReference type="InterPro" id="IPR017972">
    <property type="entry name" value="Cyt_P450_CS"/>
</dbReference>
<evidence type="ECO:0000256" key="3">
    <source>
        <dbReference type="SAM" id="MobiDB-lite"/>
    </source>
</evidence>
<name>A0A6I4M6A6_9ACTN</name>
<dbReference type="InterPro" id="IPR001128">
    <property type="entry name" value="Cyt_P450"/>
</dbReference>
<evidence type="ECO:0000313" key="5">
    <source>
        <dbReference type="Proteomes" id="UP000462055"/>
    </source>
</evidence>
<keyword evidence="2" id="KW-0560">Oxidoreductase</keyword>
<comment type="caution">
    <text evidence="4">The sequence shown here is derived from an EMBL/GenBank/DDBJ whole genome shotgun (WGS) entry which is preliminary data.</text>
</comment>
<dbReference type="GO" id="GO:0020037">
    <property type="term" value="F:heme binding"/>
    <property type="evidence" value="ECO:0007669"/>
    <property type="project" value="InterPro"/>
</dbReference>
<reference evidence="4" key="1">
    <citation type="submission" date="2019-12" db="EMBL/GenBank/DDBJ databases">
        <title>Actinomadura physcomitrii sp. nov., a novel actinomycete isolated from moss [Physcomitrium sphaericum (Ludw) Fuernr].</title>
        <authorList>
            <person name="Zhuang X."/>
        </authorList>
    </citation>
    <scope>NUCLEOTIDE SEQUENCE [LARGE SCALE GENOMIC DNA]</scope>
    <source>
        <strain evidence="4">LD22</strain>
    </source>
</reference>
<dbReference type="InterPro" id="IPR002397">
    <property type="entry name" value="Cyt_P450_B"/>
</dbReference>
<dbReference type="InterPro" id="IPR036396">
    <property type="entry name" value="Cyt_P450_sf"/>
</dbReference>
<evidence type="ECO:0000313" key="4">
    <source>
        <dbReference type="EMBL" id="MVZ99864.1"/>
    </source>
</evidence>
<dbReference type="GO" id="GO:0005506">
    <property type="term" value="F:iron ion binding"/>
    <property type="evidence" value="ECO:0007669"/>
    <property type="project" value="InterPro"/>
</dbReference>
<dbReference type="Pfam" id="PF00067">
    <property type="entry name" value="p450"/>
    <property type="match status" value="1"/>
</dbReference>
<feature type="region of interest" description="Disordered" evidence="3">
    <location>
        <begin position="1"/>
        <end position="21"/>
    </location>
</feature>
<keyword evidence="2" id="KW-0349">Heme</keyword>
<evidence type="ECO:0000256" key="2">
    <source>
        <dbReference type="RuleBase" id="RU000461"/>
    </source>
</evidence>
<keyword evidence="2" id="KW-0479">Metal-binding</keyword>
<dbReference type="PANTHER" id="PTHR46696:SF6">
    <property type="entry name" value="P450, PUTATIVE (EUROFUNG)-RELATED"/>
    <property type="match status" value="1"/>
</dbReference>
<keyword evidence="2" id="KW-0503">Monooxygenase</keyword>
<keyword evidence="5" id="KW-1185">Reference proteome</keyword>
<dbReference type="GO" id="GO:0004497">
    <property type="term" value="F:monooxygenase activity"/>
    <property type="evidence" value="ECO:0007669"/>
    <property type="project" value="UniProtKB-KW"/>
</dbReference>
<dbReference type="RefSeq" id="WP_151592052.1">
    <property type="nucleotide sequence ID" value="NZ_WBMS02000003.1"/>
</dbReference>
<organism evidence="4 5">
    <name type="scientific">Actinomadura physcomitrii</name>
    <dbReference type="NCBI Taxonomy" id="2650748"/>
    <lineage>
        <taxon>Bacteria</taxon>
        <taxon>Bacillati</taxon>
        <taxon>Actinomycetota</taxon>
        <taxon>Actinomycetes</taxon>
        <taxon>Streptosporangiales</taxon>
        <taxon>Thermomonosporaceae</taxon>
        <taxon>Actinomadura</taxon>
    </lineage>
</organism>
<accession>A0A6I4M6A6</accession>
<dbReference type="PROSITE" id="PS00086">
    <property type="entry name" value="CYTOCHROME_P450"/>
    <property type="match status" value="1"/>
</dbReference>
<sequence length="431" mass="47542">MAETDPREAAGATSWAVSAGAETEGTAHAHCPAWVRDLNIWTDEGLHRDPYPQYAELRSYPIGRSDRLGGYYVISRYDDVLAVLQDAVNFSNEHLFVPPTRDPSGRRIPIELDPPEHGLYKRMLAGFFSPQWTRRFEPTVRGIVRDLLAPHVGRSELEFMSSVAVPLPFRAMAVAFGLPPGDADLLRGWDDQMRSGTSDLDARKRASASVRVKLLGYFADLTAARRAEPIAPADGLVGMVDALVAARVGEDKRELELDEMANICVTMWNASLHTTANVLGNTMVHLAARPDLRDRLVADPSVIREALEELMRYESIVAQARLVRGEVTVGGRAMRPGDHVVTLTGSAGRDAAVYEDPDSIDFDRPVKKHLMFGAGLHRCIGSHVARMELRVALEEIHATFPHYRADPARPSRRHTGLERGTESLHLLLGAA</sequence>
<dbReference type="Proteomes" id="UP000462055">
    <property type="component" value="Unassembled WGS sequence"/>
</dbReference>
<dbReference type="PANTHER" id="PTHR46696">
    <property type="entry name" value="P450, PUTATIVE (EUROFUNG)-RELATED"/>
    <property type="match status" value="1"/>
</dbReference>
<dbReference type="GO" id="GO:0016705">
    <property type="term" value="F:oxidoreductase activity, acting on paired donors, with incorporation or reduction of molecular oxygen"/>
    <property type="evidence" value="ECO:0007669"/>
    <property type="project" value="InterPro"/>
</dbReference>
<dbReference type="PRINTS" id="PR00359">
    <property type="entry name" value="BP450"/>
</dbReference>
<dbReference type="SUPFAM" id="SSF48264">
    <property type="entry name" value="Cytochrome P450"/>
    <property type="match status" value="1"/>
</dbReference>